<dbReference type="SUPFAM" id="SSF53613">
    <property type="entry name" value="Ribokinase-like"/>
    <property type="match status" value="1"/>
</dbReference>
<dbReference type="PANTHER" id="PTHR42774">
    <property type="entry name" value="PHOSPHOTRANSFERASE SYSTEM TRANSPORT PROTEIN"/>
    <property type="match status" value="1"/>
</dbReference>
<dbReference type="OrthoDB" id="204058at2759"/>
<evidence type="ECO:0000259" key="3">
    <source>
        <dbReference type="Pfam" id="PF00294"/>
    </source>
</evidence>
<sequence>MTMSLSSSSKVQSDIPPFSENWIVLGCGIVSVDYLATVDAFPKPDEKIRSKSMKVAGGGNTGNALTAAARLGLKPRVISEVANDVLGRNVMTELESDGVDTSYIV</sequence>
<evidence type="ECO:0000256" key="1">
    <source>
        <dbReference type="ARBA" id="ARBA00022679"/>
    </source>
</evidence>
<protein>
    <recommendedName>
        <fullName evidence="3">Carbohydrate kinase PfkB domain-containing protein</fullName>
    </recommendedName>
</protein>
<name>A0A835UAA2_VANPL</name>
<dbReference type="AlphaFoldDB" id="A0A835UAA2"/>
<dbReference type="Proteomes" id="UP000639772">
    <property type="component" value="Unassembled WGS sequence"/>
</dbReference>
<accession>A0A835UAA2</accession>
<evidence type="ECO:0000256" key="2">
    <source>
        <dbReference type="ARBA" id="ARBA00022777"/>
    </source>
</evidence>
<reference evidence="4 5" key="1">
    <citation type="journal article" date="2020" name="Nat. Food">
        <title>A phased Vanilla planifolia genome enables genetic improvement of flavour and production.</title>
        <authorList>
            <person name="Hasing T."/>
            <person name="Tang H."/>
            <person name="Brym M."/>
            <person name="Khazi F."/>
            <person name="Huang T."/>
            <person name="Chambers A.H."/>
        </authorList>
    </citation>
    <scope>NUCLEOTIDE SEQUENCE [LARGE SCALE GENOMIC DNA]</scope>
    <source>
        <tissue evidence="4">Leaf</tissue>
    </source>
</reference>
<dbReference type="InterPro" id="IPR052562">
    <property type="entry name" value="Ketohexokinase-related"/>
</dbReference>
<dbReference type="Pfam" id="PF00294">
    <property type="entry name" value="PfkB"/>
    <property type="match status" value="1"/>
</dbReference>
<feature type="domain" description="Carbohydrate kinase PfkB" evidence="3">
    <location>
        <begin position="28"/>
        <end position="104"/>
    </location>
</feature>
<evidence type="ECO:0000313" key="5">
    <source>
        <dbReference type="Proteomes" id="UP000639772"/>
    </source>
</evidence>
<keyword evidence="2" id="KW-0418">Kinase</keyword>
<dbReference type="GO" id="GO:0016301">
    <property type="term" value="F:kinase activity"/>
    <property type="evidence" value="ECO:0007669"/>
    <property type="project" value="UniProtKB-KW"/>
</dbReference>
<evidence type="ECO:0000313" key="4">
    <source>
        <dbReference type="EMBL" id="KAG0454207.1"/>
    </source>
</evidence>
<organism evidence="4 5">
    <name type="scientific">Vanilla planifolia</name>
    <name type="common">Vanilla</name>
    <dbReference type="NCBI Taxonomy" id="51239"/>
    <lineage>
        <taxon>Eukaryota</taxon>
        <taxon>Viridiplantae</taxon>
        <taxon>Streptophyta</taxon>
        <taxon>Embryophyta</taxon>
        <taxon>Tracheophyta</taxon>
        <taxon>Spermatophyta</taxon>
        <taxon>Magnoliopsida</taxon>
        <taxon>Liliopsida</taxon>
        <taxon>Asparagales</taxon>
        <taxon>Orchidaceae</taxon>
        <taxon>Vanilloideae</taxon>
        <taxon>Vanilleae</taxon>
        <taxon>Vanilla</taxon>
    </lineage>
</organism>
<proteinExistence type="predicted"/>
<dbReference type="InterPro" id="IPR011611">
    <property type="entry name" value="PfkB_dom"/>
</dbReference>
<feature type="non-terminal residue" evidence="4">
    <location>
        <position position="1"/>
    </location>
</feature>
<dbReference type="PRINTS" id="PR00990">
    <property type="entry name" value="RIBOKINASE"/>
</dbReference>
<comment type="caution">
    <text evidence="4">The sequence shown here is derived from an EMBL/GenBank/DDBJ whole genome shotgun (WGS) entry which is preliminary data.</text>
</comment>
<dbReference type="InterPro" id="IPR002139">
    <property type="entry name" value="Ribo/fructo_kinase"/>
</dbReference>
<dbReference type="InterPro" id="IPR029056">
    <property type="entry name" value="Ribokinase-like"/>
</dbReference>
<gene>
    <name evidence="4" type="ORF">HPP92_025511</name>
</gene>
<dbReference type="Gene3D" id="3.40.1190.20">
    <property type="match status" value="1"/>
</dbReference>
<dbReference type="EMBL" id="JADCNM010000014">
    <property type="protein sequence ID" value="KAG0454207.1"/>
    <property type="molecule type" value="Genomic_DNA"/>
</dbReference>
<keyword evidence="1" id="KW-0808">Transferase</keyword>
<dbReference type="PANTHER" id="PTHR42774:SF3">
    <property type="entry name" value="KETOHEXOKINASE"/>
    <property type="match status" value="1"/>
</dbReference>